<sequence length="62" mass="6702">MVLALAGATVTSVGTIKAAAVAPVRAAIIRLIEGVLPYVSSRRRGGRKKILPYIPKYRIKNR</sequence>
<dbReference type="EMBL" id="BAABAQ010000001">
    <property type="protein sequence ID" value="GAA4179082.1"/>
    <property type="molecule type" value="Genomic_DNA"/>
</dbReference>
<organism evidence="1 2">
    <name type="scientific">Streptosporangium oxazolinicum</name>
    <dbReference type="NCBI Taxonomy" id="909287"/>
    <lineage>
        <taxon>Bacteria</taxon>
        <taxon>Bacillati</taxon>
        <taxon>Actinomycetota</taxon>
        <taxon>Actinomycetes</taxon>
        <taxon>Streptosporangiales</taxon>
        <taxon>Streptosporangiaceae</taxon>
        <taxon>Streptosporangium</taxon>
    </lineage>
</organism>
<protein>
    <submittedName>
        <fullName evidence="1">Uncharacterized protein</fullName>
    </submittedName>
</protein>
<accession>A0ABP8A6W6</accession>
<comment type="caution">
    <text evidence="1">The sequence shown here is derived from an EMBL/GenBank/DDBJ whole genome shotgun (WGS) entry which is preliminary data.</text>
</comment>
<proteinExistence type="predicted"/>
<evidence type="ECO:0000313" key="1">
    <source>
        <dbReference type="EMBL" id="GAA4179082.1"/>
    </source>
</evidence>
<dbReference type="Proteomes" id="UP001501251">
    <property type="component" value="Unassembled WGS sequence"/>
</dbReference>
<gene>
    <name evidence="1" type="ORF">GCM10022252_00040</name>
</gene>
<reference evidence="2" key="1">
    <citation type="journal article" date="2019" name="Int. J. Syst. Evol. Microbiol.">
        <title>The Global Catalogue of Microorganisms (GCM) 10K type strain sequencing project: providing services to taxonomists for standard genome sequencing and annotation.</title>
        <authorList>
            <consortium name="The Broad Institute Genomics Platform"/>
            <consortium name="The Broad Institute Genome Sequencing Center for Infectious Disease"/>
            <person name="Wu L."/>
            <person name="Ma J."/>
        </authorList>
    </citation>
    <scope>NUCLEOTIDE SEQUENCE [LARGE SCALE GENOMIC DNA]</scope>
    <source>
        <strain evidence="2">JCM 17388</strain>
    </source>
</reference>
<keyword evidence="2" id="KW-1185">Reference proteome</keyword>
<name>A0ABP8A6W6_9ACTN</name>
<evidence type="ECO:0000313" key="2">
    <source>
        <dbReference type="Proteomes" id="UP001501251"/>
    </source>
</evidence>